<sequence length="180" mass="20217">MELLPREGVMLMQVSLPIIDGYLPDKYGKYATNDNKYNGQPSLSFPIKLTDLPIGTVTTALVMLDYDAIPVSGFTWIHWTAANIPATMLEIPEDASQNNTFKMIQGRNSTAGGLVGATDPLQTQRYAGPQPPNKDHMYSLYVYALDTELPLKNGYWLNEFYQAIDSHLLNKVRIDFLSRK</sequence>
<reference evidence="1 2" key="1">
    <citation type="journal article" date="2015" name="Genome Announc.">
        <title>Expanding the biotechnology potential of lactobacilli through comparative genomics of 213 strains and associated genera.</title>
        <authorList>
            <person name="Sun Z."/>
            <person name="Harris H.M."/>
            <person name="McCann A."/>
            <person name="Guo C."/>
            <person name="Argimon S."/>
            <person name="Zhang W."/>
            <person name="Yang X."/>
            <person name="Jeffery I.B."/>
            <person name="Cooney J.C."/>
            <person name="Kagawa T.F."/>
            <person name="Liu W."/>
            <person name="Song Y."/>
            <person name="Salvetti E."/>
            <person name="Wrobel A."/>
            <person name="Rasinkangas P."/>
            <person name="Parkhill J."/>
            <person name="Rea M.C."/>
            <person name="O'Sullivan O."/>
            <person name="Ritari J."/>
            <person name="Douillard F.P."/>
            <person name="Paul Ross R."/>
            <person name="Yang R."/>
            <person name="Briner A.E."/>
            <person name="Felis G.E."/>
            <person name="de Vos W.M."/>
            <person name="Barrangou R."/>
            <person name="Klaenhammer T.R."/>
            <person name="Caufield P.W."/>
            <person name="Cui Y."/>
            <person name="Zhang H."/>
            <person name="O'Toole P.W."/>
        </authorList>
    </citation>
    <scope>NUCLEOTIDE SEQUENCE [LARGE SCALE GENOMIC DNA]</scope>
    <source>
        <strain evidence="1 2">DSM 15707</strain>
    </source>
</reference>
<dbReference type="Pfam" id="PF01161">
    <property type="entry name" value="PBP"/>
    <property type="match status" value="1"/>
</dbReference>
<dbReference type="STRING" id="1423778.FC70_GL001091"/>
<dbReference type="EMBL" id="AZFE01000031">
    <property type="protein sequence ID" value="KRL55494.1"/>
    <property type="molecule type" value="Genomic_DNA"/>
</dbReference>
<dbReference type="NCBIfam" id="TIGR00481">
    <property type="entry name" value="YbhB/YbcL family Raf kinase inhibitor-like protein"/>
    <property type="match status" value="1"/>
</dbReference>
<dbReference type="PANTHER" id="PTHR30289">
    <property type="entry name" value="UNCHARACTERIZED PROTEIN YBCL-RELATED"/>
    <property type="match status" value="1"/>
</dbReference>
<comment type="caution">
    <text evidence="1">The sequence shown here is derived from an EMBL/GenBank/DDBJ whole genome shotgun (WGS) entry which is preliminary data.</text>
</comment>
<dbReference type="Proteomes" id="UP000051697">
    <property type="component" value="Unassembled WGS sequence"/>
</dbReference>
<dbReference type="Gene3D" id="3.90.280.10">
    <property type="entry name" value="PEBP-like"/>
    <property type="match status" value="1"/>
</dbReference>
<dbReference type="PANTHER" id="PTHR30289:SF1">
    <property type="entry name" value="PEBP (PHOSPHATIDYLETHANOLAMINE-BINDING PROTEIN) FAMILY PROTEIN"/>
    <property type="match status" value="1"/>
</dbReference>
<name>A0A0R1RFD4_9LACO</name>
<dbReference type="InterPro" id="IPR036610">
    <property type="entry name" value="PEBP-like_sf"/>
</dbReference>
<gene>
    <name evidence="1" type="ORF">FC70_GL001091</name>
</gene>
<evidence type="ECO:0000313" key="2">
    <source>
        <dbReference type="Proteomes" id="UP000051697"/>
    </source>
</evidence>
<proteinExistence type="predicted"/>
<organism evidence="1 2">
    <name type="scientific">Paucilactobacillus oligofermentans DSM 15707 = LMG 22743</name>
    <dbReference type="NCBI Taxonomy" id="1423778"/>
    <lineage>
        <taxon>Bacteria</taxon>
        <taxon>Bacillati</taxon>
        <taxon>Bacillota</taxon>
        <taxon>Bacilli</taxon>
        <taxon>Lactobacillales</taxon>
        <taxon>Lactobacillaceae</taxon>
        <taxon>Paucilactobacillus</taxon>
    </lineage>
</organism>
<accession>A0A0R1RFD4</accession>
<evidence type="ECO:0000313" key="1">
    <source>
        <dbReference type="EMBL" id="KRL55494.1"/>
    </source>
</evidence>
<protein>
    <submittedName>
        <fullName evidence="1">Phospholipid-binding protein</fullName>
    </submittedName>
</protein>
<dbReference type="CDD" id="cd00865">
    <property type="entry name" value="PEBP_bact_arch"/>
    <property type="match status" value="1"/>
</dbReference>
<dbReference type="AlphaFoldDB" id="A0A0R1RFD4"/>
<dbReference type="InterPro" id="IPR008914">
    <property type="entry name" value="PEBP"/>
</dbReference>
<dbReference type="InterPro" id="IPR005247">
    <property type="entry name" value="YbhB_YbcL/LppC-like"/>
</dbReference>
<dbReference type="PATRIC" id="fig|1423778.4.peg.1125"/>
<keyword evidence="2" id="KW-1185">Reference proteome</keyword>
<dbReference type="SUPFAM" id="SSF49777">
    <property type="entry name" value="PEBP-like"/>
    <property type="match status" value="1"/>
</dbReference>